<gene>
    <name evidence="2" type="ORF">BDFB_006328</name>
</gene>
<accession>A0A482V805</accession>
<dbReference type="EMBL" id="QDEB01129144">
    <property type="protein sequence ID" value="RZB39329.1"/>
    <property type="molecule type" value="Genomic_DNA"/>
</dbReference>
<evidence type="ECO:0000313" key="2">
    <source>
        <dbReference type="EMBL" id="RZB39329.1"/>
    </source>
</evidence>
<dbReference type="OrthoDB" id="10332291at2759"/>
<sequence>MTFFGNFSSNETIIFTNSPTKSVTGNSITLRGGGSATSPSS</sequence>
<feature type="compositionally biased region" description="Polar residues" evidence="1">
    <location>
        <begin position="18"/>
        <end position="29"/>
    </location>
</feature>
<feature type="region of interest" description="Disordered" evidence="1">
    <location>
        <begin position="18"/>
        <end position="41"/>
    </location>
</feature>
<keyword evidence="3" id="KW-1185">Reference proteome</keyword>
<name>A0A482V805_ASBVE</name>
<organism evidence="2 3">
    <name type="scientific">Asbolus verrucosus</name>
    <name type="common">Desert ironclad beetle</name>
    <dbReference type="NCBI Taxonomy" id="1661398"/>
    <lineage>
        <taxon>Eukaryota</taxon>
        <taxon>Metazoa</taxon>
        <taxon>Ecdysozoa</taxon>
        <taxon>Arthropoda</taxon>
        <taxon>Hexapoda</taxon>
        <taxon>Insecta</taxon>
        <taxon>Pterygota</taxon>
        <taxon>Neoptera</taxon>
        <taxon>Endopterygota</taxon>
        <taxon>Coleoptera</taxon>
        <taxon>Polyphaga</taxon>
        <taxon>Cucujiformia</taxon>
        <taxon>Tenebrionidae</taxon>
        <taxon>Pimeliinae</taxon>
        <taxon>Asbolus</taxon>
    </lineage>
</organism>
<protein>
    <submittedName>
        <fullName evidence="2">Uncharacterized protein</fullName>
    </submittedName>
</protein>
<proteinExistence type="predicted"/>
<comment type="caution">
    <text evidence="2">The sequence shown here is derived from an EMBL/GenBank/DDBJ whole genome shotgun (WGS) entry which is preliminary data.</text>
</comment>
<dbReference type="Proteomes" id="UP000292052">
    <property type="component" value="Unassembled WGS sequence"/>
</dbReference>
<evidence type="ECO:0000313" key="3">
    <source>
        <dbReference type="Proteomes" id="UP000292052"/>
    </source>
</evidence>
<reference evidence="2 3" key="1">
    <citation type="submission" date="2017-03" db="EMBL/GenBank/DDBJ databases">
        <title>Genome of the blue death feigning beetle - Asbolus verrucosus.</title>
        <authorList>
            <person name="Rider S.D."/>
        </authorList>
    </citation>
    <scope>NUCLEOTIDE SEQUENCE [LARGE SCALE GENOMIC DNA]</scope>
    <source>
        <strain evidence="2">Butters</strain>
        <tissue evidence="2">Head and leg muscle</tissue>
    </source>
</reference>
<evidence type="ECO:0000256" key="1">
    <source>
        <dbReference type="SAM" id="MobiDB-lite"/>
    </source>
</evidence>
<dbReference type="AlphaFoldDB" id="A0A482V805"/>